<name>A0A8S4QR11_9NEOP</name>
<dbReference type="AlphaFoldDB" id="A0A8S4QR11"/>
<dbReference type="Proteomes" id="UP000838756">
    <property type="component" value="Unassembled WGS sequence"/>
</dbReference>
<gene>
    <name evidence="1" type="primary">jg25654</name>
    <name evidence="1" type="ORF">PAEG_LOCUS5170</name>
</gene>
<dbReference type="OrthoDB" id="8120989at2759"/>
<reference evidence="1" key="1">
    <citation type="submission" date="2022-03" db="EMBL/GenBank/DDBJ databases">
        <authorList>
            <person name="Lindestad O."/>
        </authorList>
    </citation>
    <scope>NUCLEOTIDE SEQUENCE</scope>
</reference>
<organism evidence="1 2">
    <name type="scientific">Pararge aegeria aegeria</name>
    <dbReference type="NCBI Taxonomy" id="348720"/>
    <lineage>
        <taxon>Eukaryota</taxon>
        <taxon>Metazoa</taxon>
        <taxon>Ecdysozoa</taxon>
        <taxon>Arthropoda</taxon>
        <taxon>Hexapoda</taxon>
        <taxon>Insecta</taxon>
        <taxon>Pterygota</taxon>
        <taxon>Neoptera</taxon>
        <taxon>Endopterygota</taxon>
        <taxon>Lepidoptera</taxon>
        <taxon>Glossata</taxon>
        <taxon>Ditrysia</taxon>
        <taxon>Papilionoidea</taxon>
        <taxon>Nymphalidae</taxon>
        <taxon>Satyrinae</taxon>
        <taxon>Satyrini</taxon>
        <taxon>Parargina</taxon>
        <taxon>Pararge</taxon>
    </lineage>
</organism>
<protein>
    <submittedName>
        <fullName evidence="1">Jg25654 protein</fullName>
    </submittedName>
</protein>
<sequence>FAEKELDHWLTACTVGYIEKLYAVDEFEGAARSTKLTDKNVKPNSYDKIKRAQSDYIEKLYAVDEFEGAARSTKLTDKNVKPNSYDKIKKKDLITGLVPPFKTRDTKSHHGPCIPTNAPPVRLPVYSLYLEYPRSSWTKYCLGEGDSTGSIYIRFFDSEGLRDVPPKKTPEPVTTMETNTLTTDTTPSVDTVLEEIQAVLMEPKVF</sequence>
<keyword evidence="2" id="KW-1185">Reference proteome</keyword>
<dbReference type="EMBL" id="CAKXAJ010017896">
    <property type="protein sequence ID" value="CAH2217254.1"/>
    <property type="molecule type" value="Genomic_DNA"/>
</dbReference>
<feature type="non-terminal residue" evidence="1">
    <location>
        <position position="206"/>
    </location>
</feature>
<accession>A0A8S4QR11</accession>
<evidence type="ECO:0000313" key="2">
    <source>
        <dbReference type="Proteomes" id="UP000838756"/>
    </source>
</evidence>
<evidence type="ECO:0000313" key="1">
    <source>
        <dbReference type="EMBL" id="CAH2217254.1"/>
    </source>
</evidence>
<comment type="caution">
    <text evidence="1">The sequence shown here is derived from an EMBL/GenBank/DDBJ whole genome shotgun (WGS) entry which is preliminary data.</text>
</comment>
<proteinExistence type="predicted"/>